<dbReference type="PROSITE" id="PS51257">
    <property type="entry name" value="PROKAR_LIPOPROTEIN"/>
    <property type="match status" value="1"/>
</dbReference>
<evidence type="ECO:0000259" key="2">
    <source>
        <dbReference type="Pfam" id="PF10988"/>
    </source>
</evidence>
<organism evidence="3 4">
    <name type="scientific">Aequorivita xiaoshiensis</name>
    <dbReference type="NCBI Taxonomy" id="2874476"/>
    <lineage>
        <taxon>Bacteria</taxon>
        <taxon>Pseudomonadati</taxon>
        <taxon>Bacteroidota</taxon>
        <taxon>Flavobacteriia</taxon>
        <taxon>Flavobacteriales</taxon>
        <taxon>Flavobacteriaceae</taxon>
        <taxon>Aequorivita</taxon>
    </lineage>
</organism>
<evidence type="ECO:0000256" key="1">
    <source>
        <dbReference type="SAM" id="SignalP"/>
    </source>
</evidence>
<dbReference type="Proteomes" id="UP001139462">
    <property type="component" value="Unassembled WGS sequence"/>
</dbReference>
<comment type="caution">
    <text evidence="3">The sequence shown here is derived from an EMBL/GenBank/DDBJ whole genome shotgun (WGS) entry which is preliminary data.</text>
</comment>
<dbReference type="AlphaFoldDB" id="A0A9X1U6Q2"/>
<evidence type="ECO:0000313" key="4">
    <source>
        <dbReference type="Proteomes" id="UP001139462"/>
    </source>
</evidence>
<proteinExistence type="predicted"/>
<gene>
    <name evidence="3" type="ORF">K8344_09955</name>
</gene>
<feature type="domain" description="Putative auto-transporter adhesin head GIN" evidence="2">
    <location>
        <begin position="40"/>
        <end position="233"/>
    </location>
</feature>
<feature type="chain" id="PRO_5040862770" evidence="1">
    <location>
        <begin position="21"/>
        <end position="249"/>
    </location>
</feature>
<keyword evidence="1" id="KW-0732">Signal</keyword>
<reference evidence="3" key="1">
    <citation type="submission" date="2021-09" db="EMBL/GenBank/DDBJ databases">
        <title>Genome of Aequorivita sp. strain F64183.</title>
        <authorList>
            <person name="Wang Y."/>
        </authorList>
    </citation>
    <scope>NUCLEOTIDE SEQUENCE</scope>
    <source>
        <strain evidence="3">F64183</strain>
    </source>
</reference>
<dbReference type="Pfam" id="PF10988">
    <property type="entry name" value="DUF2807"/>
    <property type="match status" value="1"/>
</dbReference>
<sequence>MKKIAYLLIVLLTVSCNSDSGWNCTQTAGDIIQTEVGVPEFTKVLVAQRTKLIVQQGEEQKVVVETGENLLSDVEVSVVDGVLKIYNHNSCNLVRDYGLTKIFVTSPNLTEIRSSTGYLTESIGVLRYPKLSLLSEDFGMEDEYHTNGDFKINLEVENLTVSANGLSKFYLSGKATNASFGLYASDCRIYSEDLVVQNLNVYHRSAGPMVVNPQQSIKGKIVGLGDVISKNKPPVVEVEELYRGRLIFE</sequence>
<name>A0A9X1U6Q2_9FLAO</name>
<dbReference type="EMBL" id="JAIRBB010000008">
    <property type="protein sequence ID" value="MCG2431442.1"/>
    <property type="molecule type" value="Genomic_DNA"/>
</dbReference>
<evidence type="ECO:0000313" key="3">
    <source>
        <dbReference type="EMBL" id="MCG2431442.1"/>
    </source>
</evidence>
<dbReference type="RefSeq" id="WP_237608541.1">
    <property type="nucleotide sequence ID" value="NZ_JAIRBB010000008.1"/>
</dbReference>
<dbReference type="Gene3D" id="2.160.20.120">
    <property type="match status" value="1"/>
</dbReference>
<protein>
    <submittedName>
        <fullName evidence="3">DUF2807 domain-containing protein</fullName>
    </submittedName>
</protein>
<dbReference type="InterPro" id="IPR021255">
    <property type="entry name" value="DUF2807"/>
</dbReference>
<accession>A0A9X1U6Q2</accession>
<feature type="signal peptide" evidence="1">
    <location>
        <begin position="1"/>
        <end position="20"/>
    </location>
</feature>
<keyword evidence="4" id="KW-1185">Reference proteome</keyword>